<geneLocation type="plasmid" evidence="2">
    <name>I</name>
</geneLocation>
<evidence type="ECO:0000313" key="3">
    <source>
        <dbReference type="Proteomes" id="UP000256952"/>
    </source>
</evidence>
<organism evidence="1 3">
    <name type="scientific">Cupriavidus taiwanensis</name>
    <dbReference type="NCBI Taxonomy" id="164546"/>
    <lineage>
        <taxon>Bacteria</taxon>
        <taxon>Pseudomonadati</taxon>
        <taxon>Pseudomonadota</taxon>
        <taxon>Betaproteobacteria</taxon>
        <taxon>Burkholderiales</taxon>
        <taxon>Burkholderiaceae</taxon>
        <taxon>Cupriavidus</taxon>
    </lineage>
</organism>
<dbReference type="Proteomes" id="UP000256952">
    <property type="component" value="Unassembled WGS sequence"/>
</dbReference>
<reference evidence="2 3" key="1">
    <citation type="submission" date="2018-01" db="EMBL/GenBank/DDBJ databases">
        <authorList>
            <person name="Gaut B.S."/>
            <person name="Morton B.R."/>
            <person name="Clegg M.T."/>
            <person name="Duvall M.R."/>
        </authorList>
    </citation>
    <scope>NUCLEOTIDE SEQUENCE [LARGE SCALE GENOMIC DNA]</scope>
    <source>
        <strain evidence="2">Cupriavidus taiwanensis STM 8555</strain>
        <plasmid evidence="2">I</plasmid>
    </source>
</reference>
<evidence type="ECO:0000313" key="2">
    <source>
        <dbReference type="EMBL" id="SPD49001.1"/>
    </source>
</evidence>
<accession>A0A375FKG1</accession>
<sequence>MRKHADVGPGYGIQSEADVAIVVQLEDSNCRWPCKRNGEKPSRWINRDVNGAMRKWDLDLCQCGATHRIHAKDFHEVRVACAPAWSAIAAYDVEEWKEGVRNCKLDGKADVDGRALPGVCVGTLQAENVQLSGNRRKYECLSRCHGTMRNLRKTIRAGHCRRGRRVTCPVLR</sequence>
<gene>
    <name evidence="2" type="ORF">CBM2612_P0346</name>
    <name evidence="1" type="ORF">CBM2613_U20011</name>
</gene>
<dbReference type="EMBL" id="LT984809">
    <property type="protein sequence ID" value="SPD49001.1"/>
    <property type="molecule type" value="Genomic_DNA"/>
</dbReference>
<evidence type="ECO:0000313" key="1">
    <source>
        <dbReference type="EMBL" id="SOZ75266.1"/>
    </source>
</evidence>
<protein>
    <submittedName>
        <fullName evidence="1">Uncharacterized protein</fullName>
    </submittedName>
</protein>
<keyword evidence="2" id="KW-0614">Plasmid</keyword>
<proteinExistence type="predicted"/>
<name>A0A375FKG1_9BURK</name>
<reference evidence="1" key="2">
    <citation type="submission" date="2018-01" db="EMBL/GenBank/DDBJ databases">
        <authorList>
            <person name="Clerissi C."/>
        </authorList>
    </citation>
    <scope>NUCLEOTIDE SEQUENCE</scope>
    <source>
        <strain evidence="1">Cupriavidus taiwanensis STM 8556</strain>
    </source>
</reference>
<dbReference type="EMBL" id="OFTH01000053">
    <property type="protein sequence ID" value="SOZ75266.1"/>
    <property type="molecule type" value="Genomic_DNA"/>
</dbReference>
<dbReference type="AlphaFoldDB" id="A0A375FKG1"/>